<dbReference type="EMBL" id="JABAIL010000016">
    <property type="protein sequence ID" value="NLR94871.1"/>
    <property type="molecule type" value="Genomic_DNA"/>
</dbReference>
<evidence type="ECO:0000313" key="2">
    <source>
        <dbReference type="Proteomes" id="UP000585050"/>
    </source>
</evidence>
<evidence type="ECO:0000313" key="1">
    <source>
        <dbReference type="EMBL" id="NLR94871.1"/>
    </source>
</evidence>
<sequence>MIIVKSHYRKGKIIRSHKRAVKKSFFKRHLKAIGIAGAGVLALSAATAGAYKYGADRGFNSGFVHGARKGLSRSSLRAFSKGVSSTQSPDKVLKEYNQLAFTEPVKAKEHLAQIVVNAKNFSSGMSKRWKAKYNEPAITINARVKARGRRIRRKFNS</sequence>
<keyword evidence="2" id="KW-1185">Reference proteome</keyword>
<protein>
    <submittedName>
        <fullName evidence="1">Uncharacterized protein</fullName>
    </submittedName>
</protein>
<reference evidence="1 2" key="1">
    <citation type="submission" date="2020-04" db="EMBL/GenBank/DDBJ databases">
        <title>Flammeovirga sp. SR4, a novel species isolated from seawater.</title>
        <authorList>
            <person name="Wang X."/>
        </authorList>
    </citation>
    <scope>NUCLEOTIDE SEQUENCE [LARGE SCALE GENOMIC DNA]</scope>
    <source>
        <strain evidence="1 2">SR4</strain>
    </source>
</reference>
<dbReference type="Proteomes" id="UP000585050">
    <property type="component" value="Unassembled WGS sequence"/>
</dbReference>
<name>A0A7X8SR47_9BACT</name>
<gene>
    <name evidence="1" type="ORF">HGP29_26940</name>
</gene>
<proteinExistence type="predicted"/>
<dbReference type="RefSeq" id="WP_168885580.1">
    <property type="nucleotide sequence ID" value="NZ_JABAIL010000016.1"/>
</dbReference>
<organism evidence="1 2">
    <name type="scientific">Flammeovirga agarivorans</name>
    <dbReference type="NCBI Taxonomy" id="2726742"/>
    <lineage>
        <taxon>Bacteria</taxon>
        <taxon>Pseudomonadati</taxon>
        <taxon>Bacteroidota</taxon>
        <taxon>Cytophagia</taxon>
        <taxon>Cytophagales</taxon>
        <taxon>Flammeovirgaceae</taxon>
        <taxon>Flammeovirga</taxon>
    </lineage>
</organism>
<comment type="caution">
    <text evidence="1">The sequence shown here is derived from an EMBL/GenBank/DDBJ whole genome shotgun (WGS) entry which is preliminary data.</text>
</comment>
<dbReference type="AlphaFoldDB" id="A0A7X8SR47"/>
<accession>A0A7X8SR47</accession>